<protein>
    <submittedName>
        <fullName evidence="1">Uncharacterized protein</fullName>
    </submittedName>
</protein>
<gene>
    <name evidence="1" type="ORF">RFI_30310</name>
</gene>
<keyword evidence="2" id="KW-1185">Reference proteome</keyword>
<proteinExistence type="predicted"/>
<name>X6LYS4_RETFI</name>
<evidence type="ECO:0000313" key="2">
    <source>
        <dbReference type="Proteomes" id="UP000023152"/>
    </source>
</evidence>
<sequence length="127" mass="15270">MKELLFEELLYQTYNCLESNTFQEVNNENLELQLFDMRNNIYIESNEAVMKKFESNEPTFRIVWTSFQQSLILARTKNNQKCIGNTNCYKMESFEDLPKIFIIDAVVKMNLQCEEMKHYMNIMTMDF</sequence>
<evidence type="ECO:0000313" key="1">
    <source>
        <dbReference type="EMBL" id="ETO07083.1"/>
    </source>
</evidence>
<organism evidence="1 2">
    <name type="scientific">Reticulomyxa filosa</name>
    <dbReference type="NCBI Taxonomy" id="46433"/>
    <lineage>
        <taxon>Eukaryota</taxon>
        <taxon>Sar</taxon>
        <taxon>Rhizaria</taxon>
        <taxon>Retaria</taxon>
        <taxon>Foraminifera</taxon>
        <taxon>Monothalamids</taxon>
        <taxon>Reticulomyxidae</taxon>
        <taxon>Reticulomyxa</taxon>
    </lineage>
</organism>
<dbReference type="AlphaFoldDB" id="X6LYS4"/>
<dbReference type="EMBL" id="ASPP01026522">
    <property type="protein sequence ID" value="ETO07083.1"/>
    <property type="molecule type" value="Genomic_DNA"/>
</dbReference>
<comment type="caution">
    <text evidence="1">The sequence shown here is derived from an EMBL/GenBank/DDBJ whole genome shotgun (WGS) entry which is preliminary data.</text>
</comment>
<dbReference type="Proteomes" id="UP000023152">
    <property type="component" value="Unassembled WGS sequence"/>
</dbReference>
<accession>X6LYS4</accession>
<reference evidence="1 2" key="1">
    <citation type="journal article" date="2013" name="Curr. Biol.">
        <title>The Genome of the Foraminiferan Reticulomyxa filosa.</title>
        <authorList>
            <person name="Glockner G."/>
            <person name="Hulsmann N."/>
            <person name="Schleicher M."/>
            <person name="Noegel A.A."/>
            <person name="Eichinger L."/>
            <person name="Gallinger C."/>
            <person name="Pawlowski J."/>
            <person name="Sierra R."/>
            <person name="Euteneuer U."/>
            <person name="Pillet L."/>
            <person name="Moustafa A."/>
            <person name="Platzer M."/>
            <person name="Groth M."/>
            <person name="Szafranski K."/>
            <person name="Schliwa M."/>
        </authorList>
    </citation>
    <scope>NUCLEOTIDE SEQUENCE [LARGE SCALE GENOMIC DNA]</scope>
</reference>